<feature type="domain" description="Reverse transcriptase Ty1/copia-type" evidence="1">
    <location>
        <begin position="238"/>
        <end position="380"/>
    </location>
</feature>
<dbReference type="InterPro" id="IPR013103">
    <property type="entry name" value="RVT_2"/>
</dbReference>
<keyword evidence="4" id="KW-1185">Reference proteome</keyword>
<proteinExistence type="predicted"/>
<dbReference type="Proteomes" id="UP000198211">
    <property type="component" value="Unassembled WGS sequence"/>
</dbReference>
<dbReference type="EMBL" id="NBNE01001474">
    <property type="protein sequence ID" value="OWZ13874.1"/>
    <property type="molecule type" value="Genomic_DNA"/>
</dbReference>
<evidence type="ECO:0000259" key="2">
    <source>
        <dbReference type="Pfam" id="PF25597"/>
    </source>
</evidence>
<evidence type="ECO:0000259" key="1">
    <source>
        <dbReference type="Pfam" id="PF07727"/>
    </source>
</evidence>
<dbReference type="STRING" id="4795.A0A225W8Z9"/>
<dbReference type="InterPro" id="IPR057670">
    <property type="entry name" value="SH3_retrovirus"/>
</dbReference>
<evidence type="ECO:0000313" key="3">
    <source>
        <dbReference type="EMBL" id="OWZ13874.1"/>
    </source>
</evidence>
<comment type="caution">
    <text evidence="3">The sequence shown here is derived from an EMBL/GenBank/DDBJ whole genome shotgun (WGS) entry which is preliminary data.</text>
</comment>
<dbReference type="AlphaFoldDB" id="A0A225W8Z9"/>
<dbReference type="Pfam" id="PF25597">
    <property type="entry name" value="SH3_retrovirus"/>
    <property type="match status" value="1"/>
</dbReference>
<dbReference type="OrthoDB" id="122196at2759"/>
<protein>
    <submittedName>
        <fullName evidence="3">Polyprotein</fullName>
    </submittedName>
</protein>
<dbReference type="Pfam" id="PF07727">
    <property type="entry name" value="RVT_2"/>
    <property type="match status" value="1"/>
</dbReference>
<name>A0A225W8Z9_9STRA</name>
<feature type="domain" description="Retroviral polymerase SH3-like" evidence="2">
    <location>
        <begin position="32"/>
        <end position="80"/>
    </location>
</feature>
<reference evidence="4" key="1">
    <citation type="submission" date="2017-03" db="EMBL/GenBank/DDBJ databases">
        <title>Phytopthora megakarya and P. palmivora, two closely related causual agents of cacao black pod achieved similar genome size and gene model numbers by different mechanisms.</title>
        <authorList>
            <person name="Ali S."/>
            <person name="Shao J."/>
            <person name="Larry D.J."/>
            <person name="Kronmiller B."/>
            <person name="Shen D."/>
            <person name="Strem M.D."/>
            <person name="Melnick R.L."/>
            <person name="Guiltinan M.J."/>
            <person name="Tyler B.M."/>
            <person name="Meinhardt L.W."/>
            <person name="Bailey B.A."/>
        </authorList>
    </citation>
    <scope>NUCLEOTIDE SEQUENCE [LARGE SCALE GENOMIC DNA]</scope>
    <source>
        <strain evidence="4">zdho120</strain>
    </source>
</reference>
<evidence type="ECO:0000313" key="4">
    <source>
        <dbReference type="Proteomes" id="UP000198211"/>
    </source>
</evidence>
<accession>A0A225W8Z9</accession>
<gene>
    <name evidence="3" type="ORF">PHMEG_00012731</name>
</gene>
<organism evidence="3 4">
    <name type="scientific">Phytophthora megakarya</name>
    <dbReference type="NCBI Taxonomy" id="4795"/>
    <lineage>
        <taxon>Eukaryota</taxon>
        <taxon>Sar</taxon>
        <taxon>Stramenopiles</taxon>
        <taxon>Oomycota</taxon>
        <taxon>Peronosporomycetes</taxon>
        <taxon>Peronosporales</taxon>
        <taxon>Peronosporaceae</taxon>
        <taxon>Phytophthora</taxon>
    </lineage>
</organism>
<sequence>MYLNNRSTNSIRLTTTPLNLLNNSRVFESIGYAHVDKPEAKSFKCMFIAYDEDFKVYRVHDLESNKVKVSRSVKLDEREVNGIYDTTTAKDSTIIYVTKDAQGSALPEWTEQPADDETLDSVGEEAVEDVEMQGSSPGQELTTYRSIARPTMDENMYVPDASMNQYFISKTDQNTMMSRRTKYAADIGDATDAPTTYQQPTQSCQSSEWVEPMNTELKAHAHNESWMLVPRTPSARSVQKFGVDFFETYSPVANTNLIRIVLSVVVTLRYVTEPLDADTAFLYSDLRERLCMEVPNAKNMMSRLDKANYGLKQTTSAWHKPIHRGFVKIGSGSCGVDKCVYVKAEEGRYVYICLYVNDIIITAKTSEEIREVNVTMQPEIPVASAAALTGEPELEYGTGSLANGRPELWKYIPNAACNPNGDAKYVPNITCNPNGSRAT</sequence>